<dbReference type="EMBL" id="JBHMEI010000045">
    <property type="protein sequence ID" value="MFB9207077.1"/>
    <property type="molecule type" value="Genomic_DNA"/>
</dbReference>
<evidence type="ECO:0000313" key="2">
    <source>
        <dbReference type="Proteomes" id="UP001589647"/>
    </source>
</evidence>
<keyword evidence="2" id="KW-1185">Reference proteome</keyword>
<evidence type="ECO:0000313" key="1">
    <source>
        <dbReference type="EMBL" id="MFB9207077.1"/>
    </source>
</evidence>
<sequence length="51" mass="5185">MSLSAGAEPAQAVPIAKPDVDEKWIVVPAEVGNVRVRIVKPAGSCVSSPSA</sequence>
<reference evidence="1 2" key="1">
    <citation type="submission" date="2024-09" db="EMBL/GenBank/DDBJ databases">
        <authorList>
            <person name="Sun Q."/>
            <person name="Mori K."/>
        </authorList>
    </citation>
    <scope>NUCLEOTIDE SEQUENCE [LARGE SCALE GENOMIC DNA]</scope>
    <source>
        <strain evidence="1 2">CCM 3426</strain>
    </source>
</reference>
<accession>A0ABV5IRA7</accession>
<comment type="caution">
    <text evidence="1">The sequence shown here is derived from an EMBL/GenBank/DDBJ whole genome shotgun (WGS) entry which is preliminary data.</text>
</comment>
<gene>
    <name evidence="1" type="ORF">ACFFV7_38215</name>
</gene>
<name>A0ABV5IRA7_9ACTN</name>
<dbReference type="RefSeq" id="WP_229825094.1">
    <property type="nucleotide sequence ID" value="NZ_BMRC01000051.1"/>
</dbReference>
<proteinExistence type="predicted"/>
<protein>
    <submittedName>
        <fullName evidence="1">Uncharacterized protein</fullName>
    </submittedName>
</protein>
<dbReference type="Proteomes" id="UP001589647">
    <property type="component" value="Unassembled WGS sequence"/>
</dbReference>
<organism evidence="1 2">
    <name type="scientific">Nonomuraea spiralis</name>
    <dbReference type="NCBI Taxonomy" id="46182"/>
    <lineage>
        <taxon>Bacteria</taxon>
        <taxon>Bacillati</taxon>
        <taxon>Actinomycetota</taxon>
        <taxon>Actinomycetes</taxon>
        <taxon>Streptosporangiales</taxon>
        <taxon>Streptosporangiaceae</taxon>
        <taxon>Nonomuraea</taxon>
    </lineage>
</organism>